<comment type="caution">
    <text evidence="2">The sequence shown here is derived from an EMBL/GenBank/DDBJ whole genome shotgun (WGS) entry which is preliminary data.</text>
</comment>
<sequence>MKIRYCEGWLAALLAFQPWAGEVVRWSVEGGPKPVGLTFAGRIRLQLALGGTTDASHDGQPRDWDGGPVRSPAVDASPRTPVEWADALAQAATGAAHPGVKSVETYAQWGGSTKPGGLRIVCADGAEIFGSLI</sequence>
<dbReference type="Proteomes" id="UP000608890">
    <property type="component" value="Unassembled WGS sequence"/>
</dbReference>
<keyword evidence="3" id="KW-1185">Reference proteome</keyword>
<evidence type="ECO:0000256" key="1">
    <source>
        <dbReference type="SAM" id="MobiDB-lite"/>
    </source>
</evidence>
<evidence type="ECO:0000313" key="3">
    <source>
        <dbReference type="Proteomes" id="UP000608890"/>
    </source>
</evidence>
<reference evidence="2" key="2">
    <citation type="submission" date="2020-09" db="EMBL/GenBank/DDBJ databases">
        <authorList>
            <person name="Sun Q."/>
            <person name="Zhou Y."/>
        </authorList>
    </citation>
    <scope>NUCLEOTIDE SEQUENCE</scope>
    <source>
        <strain evidence="2">CGMCC 4.7312</strain>
    </source>
</reference>
<accession>A0A917TMM1</accession>
<dbReference type="RefSeq" id="WP_189041136.1">
    <property type="nucleotide sequence ID" value="NZ_BMNB01000003.1"/>
</dbReference>
<gene>
    <name evidence="2" type="ORF">GCM10011608_10960</name>
</gene>
<feature type="region of interest" description="Disordered" evidence="1">
    <location>
        <begin position="51"/>
        <end position="77"/>
    </location>
</feature>
<reference evidence="2" key="1">
    <citation type="journal article" date="2014" name="Int. J. Syst. Evol. Microbiol.">
        <title>Complete genome sequence of Corynebacterium casei LMG S-19264T (=DSM 44701T), isolated from a smear-ripened cheese.</title>
        <authorList>
            <consortium name="US DOE Joint Genome Institute (JGI-PGF)"/>
            <person name="Walter F."/>
            <person name="Albersmeier A."/>
            <person name="Kalinowski J."/>
            <person name="Ruckert C."/>
        </authorList>
    </citation>
    <scope>NUCLEOTIDE SEQUENCE</scope>
    <source>
        <strain evidence="2">CGMCC 4.7312</strain>
    </source>
</reference>
<dbReference type="AlphaFoldDB" id="A0A917TMM1"/>
<dbReference type="EMBL" id="BMNB01000003">
    <property type="protein sequence ID" value="GGM27939.1"/>
    <property type="molecule type" value="Genomic_DNA"/>
</dbReference>
<feature type="compositionally biased region" description="Basic and acidic residues" evidence="1">
    <location>
        <begin position="55"/>
        <end position="65"/>
    </location>
</feature>
<organism evidence="2 3">
    <name type="scientific">Micromonospora sonchi</name>
    <dbReference type="NCBI Taxonomy" id="1763543"/>
    <lineage>
        <taxon>Bacteria</taxon>
        <taxon>Bacillati</taxon>
        <taxon>Actinomycetota</taxon>
        <taxon>Actinomycetes</taxon>
        <taxon>Micromonosporales</taxon>
        <taxon>Micromonosporaceae</taxon>
        <taxon>Micromonospora</taxon>
    </lineage>
</organism>
<name>A0A917TMM1_9ACTN</name>
<protein>
    <submittedName>
        <fullName evidence="2">Uncharacterized protein</fullName>
    </submittedName>
</protein>
<proteinExistence type="predicted"/>
<evidence type="ECO:0000313" key="2">
    <source>
        <dbReference type="EMBL" id="GGM27939.1"/>
    </source>
</evidence>